<name>A0A370TKV8_9HELO</name>
<dbReference type="Proteomes" id="UP000254866">
    <property type="component" value="Unassembled WGS sequence"/>
</dbReference>
<reference evidence="2 3" key="1">
    <citation type="journal article" date="2018" name="IMA Fungus">
        <title>IMA Genome-F 9: Draft genome sequence of Annulohypoxylon stygium, Aspergillus mulundensis, Berkeleyomyces basicola (syn. Thielaviopsis basicola), Ceratocystis smalleyi, two Cercospora beticola strains, Coleophoma cylindrospora, Fusarium fracticaudum, Phialophora cf. hyalina, and Morchella septimelata.</title>
        <authorList>
            <person name="Wingfield B.D."/>
            <person name="Bills G.F."/>
            <person name="Dong Y."/>
            <person name="Huang W."/>
            <person name="Nel W.J."/>
            <person name="Swalarsk-Parry B.S."/>
            <person name="Vaghefi N."/>
            <person name="Wilken P.M."/>
            <person name="An Z."/>
            <person name="de Beer Z.W."/>
            <person name="De Vos L."/>
            <person name="Chen L."/>
            <person name="Duong T.A."/>
            <person name="Gao Y."/>
            <person name="Hammerbacher A."/>
            <person name="Kikkert J.R."/>
            <person name="Li Y."/>
            <person name="Li H."/>
            <person name="Li K."/>
            <person name="Li Q."/>
            <person name="Liu X."/>
            <person name="Ma X."/>
            <person name="Naidoo K."/>
            <person name="Pethybridge S.J."/>
            <person name="Sun J."/>
            <person name="Steenkamp E.T."/>
            <person name="van der Nest M.A."/>
            <person name="van Wyk S."/>
            <person name="Wingfield M.J."/>
            <person name="Xiong C."/>
            <person name="Yue Q."/>
            <person name="Zhang X."/>
        </authorList>
    </citation>
    <scope>NUCLEOTIDE SEQUENCE [LARGE SCALE GENOMIC DNA]</scope>
    <source>
        <strain evidence="2 3">BP 5553</strain>
    </source>
</reference>
<gene>
    <name evidence="2" type="ORF">BP5553_06757</name>
</gene>
<protein>
    <submittedName>
        <fullName evidence="2">Uncharacterized protein</fullName>
    </submittedName>
</protein>
<feature type="compositionally biased region" description="Basic and acidic residues" evidence="1">
    <location>
        <begin position="82"/>
        <end position="94"/>
    </location>
</feature>
<evidence type="ECO:0000313" key="2">
    <source>
        <dbReference type="EMBL" id="RDL36145.1"/>
    </source>
</evidence>
<dbReference type="GeneID" id="43599606"/>
<keyword evidence="3" id="KW-1185">Reference proteome</keyword>
<comment type="caution">
    <text evidence="2">The sequence shown here is derived from an EMBL/GenBank/DDBJ whole genome shotgun (WGS) entry which is preliminary data.</text>
</comment>
<dbReference type="EMBL" id="NPIC01000005">
    <property type="protein sequence ID" value="RDL36145.1"/>
    <property type="molecule type" value="Genomic_DNA"/>
</dbReference>
<dbReference type="AlphaFoldDB" id="A0A370TKV8"/>
<evidence type="ECO:0000256" key="1">
    <source>
        <dbReference type="SAM" id="MobiDB-lite"/>
    </source>
</evidence>
<evidence type="ECO:0000313" key="3">
    <source>
        <dbReference type="Proteomes" id="UP000254866"/>
    </source>
</evidence>
<accession>A0A370TKV8</accession>
<feature type="region of interest" description="Disordered" evidence="1">
    <location>
        <begin position="71"/>
        <end position="103"/>
    </location>
</feature>
<proteinExistence type="predicted"/>
<sequence>MPFDARSQLRIYRSFLPLGHLSCPPAKGNAPFALRARPKRETVFLLHAQLALPPFKPASLLLRQLQIQPHPPAPLIDVPSPHGDDTSRDTRRPEPAPSTLHPRSSIVLVPGAARTRLRSAPIAHPRLISLYQIGTYPSVFFAAKTRTPTLGSLLGFSSLSPSGAKKTQALLAIHFHQRRAAYCHPSPGITHRFVLPKA</sequence>
<dbReference type="RefSeq" id="XP_031868801.1">
    <property type="nucleotide sequence ID" value="XM_032015380.1"/>
</dbReference>
<organism evidence="2 3">
    <name type="scientific">Venustampulla echinocandica</name>
    <dbReference type="NCBI Taxonomy" id="2656787"/>
    <lineage>
        <taxon>Eukaryota</taxon>
        <taxon>Fungi</taxon>
        <taxon>Dikarya</taxon>
        <taxon>Ascomycota</taxon>
        <taxon>Pezizomycotina</taxon>
        <taxon>Leotiomycetes</taxon>
        <taxon>Helotiales</taxon>
        <taxon>Pleuroascaceae</taxon>
        <taxon>Venustampulla</taxon>
    </lineage>
</organism>